<comment type="caution">
    <text evidence="3">The sequence shown here is derived from an EMBL/GenBank/DDBJ whole genome shotgun (WGS) entry which is preliminary data.</text>
</comment>
<feature type="transmembrane region" description="Helical" evidence="1">
    <location>
        <begin position="76"/>
        <end position="103"/>
    </location>
</feature>
<keyword evidence="4" id="KW-1185">Reference proteome</keyword>
<accession>A0A2N8P0U6</accession>
<evidence type="ECO:0000256" key="1">
    <source>
        <dbReference type="SAM" id="Phobius"/>
    </source>
</evidence>
<dbReference type="EMBL" id="JACHJF010000037">
    <property type="protein sequence ID" value="MBB5122936.1"/>
    <property type="molecule type" value="Genomic_DNA"/>
</dbReference>
<dbReference type="InterPro" id="IPR033459">
    <property type="entry name" value="AveC-like"/>
</dbReference>
<protein>
    <recommendedName>
        <fullName evidence="6">Spirocyclase, AveC family</fullName>
    </recommendedName>
</protein>
<feature type="transmembrane region" description="Helical" evidence="1">
    <location>
        <begin position="40"/>
        <end position="64"/>
    </location>
</feature>
<dbReference type="Proteomes" id="UP000235945">
    <property type="component" value="Unassembled WGS sequence"/>
</dbReference>
<dbReference type="Proteomes" id="UP000528608">
    <property type="component" value="Unassembled WGS sequence"/>
</dbReference>
<feature type="transmembrane region" description="Helical" evidence="1">
    <location>
        <begin position="170"/>
        <end position="194"/>
    </location>
</feature>
<evidence type="ECO:0008006" key="6">
    <source>
        <dbReference type="Google" id="ProtNLM"/>
    </source>
</evidence>
<gene>
    <name evidence="3" type="ORF">AF335_08895</name>
    <name evidence="2" type="ORF">FHS36_006413</name>
</gene>
<keyword evidence="1" id="KW-0812">Transmembrane</keyword>
<feature type="transmembrane region" description="Helical" evidence="1">
    <location>
        <begin position="123"/>
        <end position="143"/>
    </location>
</feature>
<name>A0A2N8P0U6_STREU</name>
<evidence type="ECO:0000313" key="2">
    <source>
        <dbReference type="EMBL" id="MBB5122936.1"/>
    </source>
</evidence>
<keyword evidence="1" id="KW-1133">Transmembrane helix</keyword>
<dbReference type="AlphaFoldDB" id="A0A2N8P0U6"/>
<reference evidence="2 5" key="3">
    <citation type="submission" date="2020-08" db="EMBL/GenBank/DDBJ databases">
        <title>Genomic Encyclopedia of Type Strains, Phase III (KMG-III): the genomes of soil and plant-associated and newly described type strains.</title>
        <authorList>
            <person name="Whitman W."/>
        </authorList>
    </citation>
    <scope>NUCLEOTIDE SEQUENCE [LARGE SCALE GENOMIC DNA]</scope>
    <source>
        <strain evidence="2 5">CECT 3259</strain>
    </source>
</reference>
<sequence length="210" mass="23454">MAYVEPSPIANRYALNVVSWGPYLPGWHTPRPELHIETFFAAQMFMFPLIVLWVGMQLVCLNHVTRRFPHWSVRRMLPVFFLTGVVSDIVVEGFFVPLTGAYAYPRALHELSLFGGHWYQMPLINIVLGACLLCSPETFMVWISQRRGTTVHIFRGSEHLAPRARSTLRILAGIGLANVVMLVYTALVGAVPLLGTGAVPADTPGWIWPG</sequence>
<evidence type="ECO:0000313" key="4">
    <source>
        <dbReference type="Proteomes" id="UP000235945"/>
    </source>
</evidence>
<dbReference type="Pfam" id="PF17198">
    <property type="entry name" value="AveC_like"/>
    <property type="match status" value="1"/>
</dbReference>
<proteinExistence type="predicted"/>
<keyword evidence="1" id="KW-0472">Membrane</keyword>
<dbReference type="EMBL" id="LGUI01000002">
    <property type="protein sequence ID" value="PNE34641.1"/>
    <property type="molecule type" value="Genomic_DNA"/>
</dbReference>
<dbReference type="RefSeq" id="WP_170127638.1">
    <property type="nucleotide sequence ID" value="NZ_JACHJF010000037.1"/>
</dbReference>
<evidence type="ECO:0000313" key="3">
    <source>
        <dbReference type="EMBL" id="PNE34641.1"/>
    </source>
</evidence>
<reference evidence="4" key="2">
    <citation type="submission" date="2015-07" db="EMBL/GenBank/DDBJ databases">
        <authorList>
            <person name="Graham D.E."/>
            <person name="Giannone R.J."/>
            <person name="Gulvik C.A."/>
            <person name="Hettich R.L."/>
            <person name="Klingeman D.M."/>
            <person name="Mahan K.M."/>
            <person name="Parry R.J."/>
            <person name="Spain J.C."/>
        </authorList>
    </citation>
    <scope>NUCLEOTIDE SEQUENCE [LARGE SCALE GENOMIC DNA]</scope>
    <source>
        <strain evidence="4">ATCC 27428</strain>
    </source>
</reference>
<organism evidence="3 4">
    <name type="scientific">Streptomyces eurocidicus</name>
    <name type="common">Streptoverticillium eurocidicus</name>
    <dbReference type="NCBI Taxonomy" id="66423"/>
    <lineage>
        <taxon>Bacteria</taxon>
        <taxon>Bacillati</taxon>
        <taxon>Actinomycetota</taxon>
        <taxon>Actinomycetes</taxon>
        <taxon>Kitasatosporales</taxon>
        <taxon>Streptomycetaceae</taxon>
        <taxon>Streptomyces</taxon>
    </lineage>
</organism>
<evidence type="ECO:0000313" key="5">
    <source>
        <dbReference type="Proteomes" id="UP000528608"/>
    </source>
</evidence>
<reference evidence="3" key="1">
    <citation type="submission" date="2015-07" db="EMBL/GenBank/DDBJ databases">
        <authorList>
            <person name="Noorani M."/>
        </authorList>
    </citation>
    <scope>NUCLEOTIDE SEQUENCE [LARGE SCALE GENOMIC DNA]</scope>
    <source>
        <strain evidence="3">ATCC 27428</strain>
    </source>
</reference>